<evidence type="ECO:0000256" key="1">
    <source>
        <dbReference type="SAM" id="MobiDB-lite"/>
    </source>
</evidence>
<organism evidence="2 3">
    <name type="scientific">Ascaris lumbricoides</name>
    <name type="common">Giant roundworm</name>
    <dbReference type="NCBI Taxonomy" id="6252"/>
    <lineage>
        <taxon>Eukaryota</taxon>
        <taxon>Metazoa</taxon>
        <taxon>Ecdysozoa</taxon>
        <taxon>Nematoda</taxon>
        <taxon>Chromadorea</taxon>
        <taxon>Rhabditida</taxon>
        <taxon>Spirurina</taxon>
        <taxon>Ascaridomorpha</taxon>
        <taxon>Ascaridoidea</taxon>
        <taxon>Ascarididae</taxon>
        <taxon>Ascaris</taxon>
    </lineage>
</organism>
<feature type="compositionally biased region" description="Basic and acidic residues" evidence="1">
    <location>
        <begin position="1"/>
        <end position="22"/>
    </location>
</feature>
<proteinExistence type="predicted"/>
<sequence length="115" mass="13229">MEIVDDNKMGIASEKHKQKEQFNDGGNSDHLCFARQMHQCSHMDSIPLIHSTDSKSMNGSEYSEMYETKNVVARTKPFYPDENNLKPEFVYPTTISTHAGDFSFRKIFATFFPIL</sequence>
<evidence type="ECO:0000313" key="3">
    <source>
        <dbReference type="WBParaSite" id="ALUE_0001976901-mRNA-1"/>
    </source>
</evidence>
<evidence type="ECO:0000313" key="2">
    <source>
        <dbReference type="Proteomes" id="UP000036681"/>
    </source>
</evidence>
<keyword evidence="2" id="KW-1185">Reference proteome</keyword>
<feature type="region of interest" description="Disordered" evidence="1">
    <location>
        <begin position="1"/>
        <end position="25"/>
    </location>
</feature>
<name>A0A0M3ILZ1_ASCLU</name>
<accession>A0A0M3ILZ1</accession>
<dbReference type="WBParaSite" id="ALUE_0001976901-mRNA-1">
    <property type="protein sequence ID" value="ALUE_0001976901-mRNA-1"/>
    <property type="gene ID" value="ALUE_0001976901"/>
</dbReference>
<dbReference type="AlphaFoldDB" id="A0A0M3ILZ1"/>
<dbReference type="Proteomes" id="UP000036681">
    <property type="component" value="Unplaced"/>
</dbReference>
<reference evidence="3" key="1">
    <citation type="submission" date="2017-02" db="UniProtKB">
        <authorList>
            <consortium name="WormBaseParasite"/>
        </authorList>
    </citation>
    <scope>IDENTIFICATION</scope>
</reference>
<protein>
    <submittedName>
        <fullName evidence="3">Ovule protein</fullName>
    </submittedName>
</protein>